<keyword evidence="4" id="KW-1185">Reference proteome</keyword>
<feature type="region of interest" description="Disordered" evidence="1">
    <location>
        <begin position="1"/>
        <end position="27"/>
    </location>
</feature>
<evidence type="ECO:0000256" key="1">
    <source>
        <dbReference type="SAM" id="MobiDB-lite"/>
    </source>
</evidence>
<reference evidence="2 4" key="1">
    <citation type="submission" date="2016-04" db="EMBL/GenBank/DDBJ databases">
        <title>Complete genome sequencing and analysis of CBMB27, Methylobacterium phyllosphaerae isolated from leaf tissues of rice (Oryza sativa L.).</title>
        <authorList>
            <person name="Lee Y."/>
            <person name="Hwangbo K."/>
            <person name="Chung H."/>
            <person name="Yoo J."/>
            <person name="Kim K.Y."/>
            <person name="Sa T.M."/>
            <person name="Um Y."/>
            <person name="Madhaiyan M."/>
        </authorList>
    </citation>
    <scope>NUCLEOTIDE SEQUENCE [LARGE SCALE GENOMIC DNA]</scope>
    <source>
        <strain evidence="2 4">CBMB27</strain>
    </source>
</reference>
<dbReference type="AlphaFoldDB" id="A0AAE8L8V6"/>
<name>A0AAE8L8V6_9HYPH</name>
<evidence type="ECO:0000313" key="3">
    <source>
        <dbReference type="EMBL" id="SFH48386.1"/>
    </source>
</evidence>
<protein>
    <submittedName>
        <fullName evidence="3">Uncharacterized protein</fullName>
    </submittedName>
</protein>
<gene>
    <name evidence="2" type="ORF">MCBMB27_03512</name>
    <name evidence="3" type="ORF">SAMN05192567_12715</name>
</gene>
<proteinExistence type="predicted"/>
<evidence type="ECO:0000313" key="5">
    <source>
        <dbReference type="Proteomes" id="UP000199140"/>
    </source>
</evidence>
<dbReference type="Proteomes" id="UP000185487">
    <property type="component" value="Chromosome"/>
</dbReference>
<dbReference type="GeneID" id="96605874"/>
<organism evidence="3 5">
    <name type="scientific">Methylobacterium phyllosphaerae</name>
    <dbReference type="NCBI Taxonomy" id="418223"/>
    <lineage>
        <taxon>Bacteria</taxon>
        <taxon>Pseudomonadati</taxon>
        <taxon>Pseudomonadota</taxon>
        <taxon>Alphaproteobacteria</taxon>
        <taxon>Hyphomicrobiales</taxon>
        <taxon>Methylobacteriaceae</taxon>
        <taxon>Methylobacterium</taxon>
    </lineage>
</organism>
<dbReference type="RefSeq" id="WP_081948758.1">
    <property type="nucleotide sequence ID" value="NZ_CP015367.1"/>
</dbReference>
<dbReference type="EMBL" id="FOPK01000027">
    <property type="protein sequence ID" value="SFH48386.1"/>
    <property type="molecule type" value="Genomic_DNA"/>
</dbReference>
<reference evidence="3 5" key="2">
    <citation type="submission" date="2016-10" db="EMBL/GenBank/DDBJ databases">
        <authorList>
            <person name="Varghese N."/>
            <person name="Submissions S."/>
        </authorList>
    </citation>
    <scope>NUCLEOTIDE SEQUENCE [LARGE SCALE GENOMIC DNA]</scope>
    <source>
        <strain evidence="3 5">CBMB27</strain>
    </source>
</reference>
<dbReference type="EMBL" id="CP015367">
    <property type="protein sequence ID" value="APT32803.1"/>
    <property type="molecule type" value="Genomic_DNA"/>
</dbReference>
<accession>A0AAE8L8V6</accession>
<evidence type="ECO:0000313" key="2">
    <source>
        <dbReference type="EMBL" id="APT32803.1"/>
    </source>
</evidence>
<sequence length="158" mass="17278">MSGESHALDAAPLQGGRPPGKPDARPGLSRVTLTLARCPEHPDGSTGRGYEIVAPLTPDGHLDPALWRETRDRCRVRRFWIGEPDRHGRLVHRAGGEGGATWLIDYEDWTNEDDEAGYHLGTHVFVEGEYVSIRDAGGAVYRTFKVARLTHPDGGDGS</sequence>
<dbReference type="Proteomes" id="UP000199140">
    <property type="component" value="Unassembled WGS sequence"/>
</dbReference>
<evidence type="ECO:0000313" key="4">
    <source>
        <dbReference type="Proteomes" id="UP000185487"/>
    </source>
</evidence>
<dbReference type="KEGG" id="mphy:MCBMB27_03512"/>